<keyword evidence="3" id="KW-0326">Glycosidase</keyword>
<dbReference type="Pfam" id="PF07833">
    <property type="entry name" value="Cu_amine_oxidN1"/>
    <property type="match status" value="1"/>
</dbReference>
<dbReference type="PANTHER" id="PTHR40446:SF2">
    <property type="entry name" value="N-ACETYLGLUCOSAMINE-1-PHOSPHODIESTER ALPHA-N-ACETYLGLUCOSAMINIDASE"/>
    <property type="match status" value="1"/>
</dbReference>
<sequence length="901" mass="94864">MGKVQKAIGRQAGNLGKRVIIIALGGVLLVQPVASILPGHLQHAVMEAADAAANSSLKLVRQSYVTAGAKRLDYVWHTTRGGKQVKTDVHVIEVDLTNPYVSLNAMSGKNNSIGQVNTILNMAKESGAVAAINADVFVMGSEGAPLGGQITSGMFMSSPSRLKGMHAFTVSKDRKPMIDNYSFEGLVTAADGATIALEGVNQSAYNPETTGSSYSHVNMMYIYTSAWGGAERPKNSGTAPTEVLVRNGTIEQISIDTAIPGQAPADGYILRAHGKAATFVKEHLQVGQPITADYALVSQTTGAKVDPASFEMMAGGHTLLVNAGMLAPFSRDITGVSGSSYVSRSGVGYSKDGTKVYLITAEKYGSNTGVNLKELQQIMLQLGVFKGVNLDGGGSTTMIERPLGGTSLQLSHATQYGSTQRSVANGIGVFTSAPQGTLKGISVSGAKAMLIGQTNAYTLNGYDTYYNPIAVDNASAVWTSSKAIGSFQGNQFTATKPGKTTLTVKSGGITTAYDVEVLGNDQIASLTPDVSAGTLAAGATLSVPLTAKLKNGGTYKLSGDSVKWQFIGFKATVQGDTLTVQSVNAGTTTGYAIARYDGFATMIPFTQGETVKTIEDFETSTYAITSQVTPAETFGSVNLVSDLPGQLSPRALKIDYDFTNGTGTKASYAVFNSTGLQLSGSPSSMTLDLYGDNSLNWVRAEFIDAAGKAHLLDLAKQLDWSGWKNVKVNLSSAGMKFPVKLKRIYVVTIAEGQDERAYSGAIGLDNIRLSYPPSVSAGGKAKIEMLVGKTTATVSGKTIKLDSAPIQMNGVTYVPVRFVSDAMGAQLLFNGTTGQITVLRGAKMLEMTLGTKDLNLNGVYSSSDVTPIVRNYRTLIPVRLFSEKLGMTVGYDSKLKKITID</sequence>
<dbReference type="PANTHER" id="PTHR40446">
    <property type="entry name" value="N-ACETYLGLUCOSAMINE-1-PHOSPHODIESTER ALPHA-N-ACETYLGLUCOSAMINIDASE"/>
    <property type="match status" value="1"/>
</dbReference>
<dbReference type="EMBL" id="JACXIY010000009">
    <property type="protein sequence ID" value="MBD2868400.1"/>
    <property type="molecule type" value="Genomic_DNA"/>
</dbReference>
<keyword evidence="3" id="KW-0378">Hydrolase</keyword>
<evidence type="ECO:0000259" key="1">
    <source>
        <dbReference type="Pfam" id="PF07833"/>
    </source>
</evidence>
<protein>
    <submittedName>
        <fullName evidence="3">Phosphodiester glycosidase family protein</fullName>
    </submittedName>
</protein>
<dbReference type="RefSeq" id="WP_190859669.1">
    <property type="nucleotide sequence ID" value="NZ_JACXIY010000009.1"/>
</dbReference>
<dbReference type="Pfam" id="PF09992">
    <property type="entry name" value="NAGPA"/>
    <property type="match status" value="1"/>
</dbReference>
<gene>
    <name evidence="3" type="ORF">IDH41_07420</name>
</gene>
<proteinExistence type="predicted"/>
<feature type="domain" description="Copper amine oxidase-like N-terminal" evidence="1">
    <location>
        <begin position="794"/>
        <end position="900"/>
    </location>
</feature>
<organism evidence="3 4">
    <name type="scientific">Paenibacillus arenilitoris</name>
    <dbReference type="NCBI Taxonomy" id="2772299"/>
    <lineage>
        <taxon>Bacteria</taxon>
        <taxon>Bacillati</taxon>
        <taxon>Bacillota</taxon>
        <taxon>Bacilli</taxon>
        <taxon>Bacillales</taxon>
        <taxon>Paenibacillaceae</taxon>
        <taxon>Paenibacillus</taxon>
    </lineage>
</organism>
<feature type="domain" description="Phosphodiester glycosidase" evidence="2">
    <location>
        <begin position="261"/>
        <end position="430"/>
    </location>
</feature>
<dbReference type="SUPFAM" id="SSF55383">
    <property type="entry name" value="Copper amine oxidase, domain N"/>
    <property type="match status" value="2"/>
</dbReference>
<dbReference type="AlphaFoldDB" id="A0A927H4Z5"/>
<comment type="caution">
    <text evidence="3">The sequence shown here is derived from an EMBL/GenBank/DDBJ whole genome shotgun (WGS) entry which is preliminary data.</text>
</comment>
<accession>A0A927H4Z5</accession>
<dbReference type="InterPro" id="IPR012854">
    <property type="entry name" value="Cu_amine_oxidase-like_N"/>
</dbReference>
<dbReference type="InterPro" id="IPR036582">
    <property type="entry name" value="Mao_N_sf"/>
</dbReference>
<name>A0A927H4Z5_9BACL</name>
<keyword evidence="4" id="KW-1185">Reference proteome</keyword>
<dbReference type="Gene3D" id="3.30.457.10">
    <property type="entry name" value="Copper amine oxidase-like, N-terminal domain"/>
    <property type="match status" value="2"/>
</dbReference>
<dbReference type="InterPro" id="IPR018711">
    <property type="entry name" value="NAGPA"/>
</dbReference>
<evidence type="ECO:0000259" key="2">
    <source>
        <dbReference type="Pfam" id="PF09992"/>
    </source>
</evidence>
<dbReference type="GO" id="GO:0016798">
    <property type="term" value="F:hydrolase activity, acting on glycosyl bonds"/>
    <property type="evidence" value="ECO:0007669"/>
    <property type="project" value="UniProtKB-KW"/>
</dbReference>
<evidence type="ECO:0000313" key="3">
    <source>
        <dbReference type="EMBL" id="MBD2868400.1"/>
    </source>
</evidence>
<reference evidence="3" key="1">
    <citation type="submission" date="2020-09" db="EMBL/GenBank/DDBJ databases">
        <title>A novel bacterium of genus Paenibacillus, isolated from South China Sea.</title>
        <authorList>
            <person name="Huang H."/>
            <person name="Mo K."/>
            <person name="Hu Y."/>
        </authorList>
    </citation>
    <scope>NUCLEOTIDE SEQUENCE</scope>
    <source>
        <strain evidence="3">IB182493</strain>
    </source>
</reference>
<dbReference type="Proteomes" id="UP000632125">
    <property type="component" value="Unassembled WGS sequence"/>
</dbReference>
<evidence type="ECO:0000313" key="4">
    <source>
        <dbReference type="Proteomes" id="UP000632125"/>
    </source>
</evidence>